<dbReference type="EMBL" id="MWML01000204">
    <property type="protein sequence ID" value="TCG04986.1"/>
    <property type="molecule type" value="Genomic_DNA"/>
</dbReference>
<dbReference type="PANTHER" id="PTHR47628:SF1">
    <property type="entry name" value="ALIPHATIC AMIDASE EXPRESSION-REGULATING PROTEIN"/>
    <property type="match status" value="1"/>
</dbReference>
<dbReference type="CDD" id="cd06357">
    <property type="entry name" value="PBP1_AmiC"/>
    <property type="match status" value="1"/>
</dbReference>
<dbReference type="Pfam" id="PF13433">
    <property type="entry name" value="Peripla_BP_5"/>
    <property type="match status" value="1"/>
</dbReference>
<dbReference type="PANTHER" id="PTHR47628">
    <property type="match status" value="1"/>
</dbReference>
<accession>A0A4R0X4C2</accession>
<dbReference type="AlphaFoldDB" id="A0A4R0X4C2"/>
<dbReference type="Gene3D" id="3.40.50.2300">
    <property type="match status" value="2"/>
</dbReference>
<sequence>MQARTWRIGLLFSATGVTGAVESMQHAATLLAVDEINDRGGVLGRRLEPVAHDPASTPELYRQLAVRLCDENRVNVIFGCHMSSTRKATLPVVESRDVLLFYPHLYEGFEYSRNCIYTGAVPNQDSVPLVKYLLDHYGNRIFLVGSDYLYPYESNRVVADLYHSGGGNVVDEMYIPLKVRADDLQRVIERIKSARPDVIYSTIVGEGIVPFFQAFKGAGLDPRSTPIASPTTSELEFRKMDPVAAHGHITVSPFFSTLTRKEAISFVANYSRRFPHLPRPTAAAEAAYFQVHLYAKALELAGTDKIDAILSALAHVEYEAPQGLIKIDPRTNHAFLWPRIGQVNATGNYDIVFDHGAAVAPDPYMLGHRELFAVPTGKGALA</sequence>
<dbReference type="Proteomes" id="UP000294200">
    <property type="component" value="Unassembled WGS sequence"/>
</dbReference>
<keyword evidence="2" id="KW-1185">Reference proteome</keyword>
<reference evidence="1 2" key="1">
    <citation type="submission" date="2017-02" db="EMBL/GenBank/DDBJ databases">
        <title>Paraburkholderia sophoroidis sp. nov. and Paraburkholderia steynii sp. nov. rhizobial symbionts of the fynbos legume Hypocalyptus sophoroides.</title>
        <authorList>
            <person name="Steenkamp E.T."/>
            <person name="Beukes C.W."/>
            <person name="Van Zyl E."/>
            <person name="Avontuur J."/>
            <person name="Chan W.Y."/>
            <person name="Hassen A."/>
            <person name="Palmer M."/>
            <person name="Mthombeni L."/>
            <person name="Phalane F."/>
            <person name="Sereme K."/>
            <person name="Venter S.N."/>
        </authorList>
    </citation>
    <scope>NUCLEOTIDE SEQUENCE [LARGE SCALE GENOMIC DNA]</scope>
    <source>
        <strain evidence="1 2">HC1.1ba</strain>
    </source>
</reference>
<dbReference type="InterPro" id="IPR028082">
    <property type="entry name" value="Peripla_BP_I"/>
</dbReference>
<proteinExistence type="predicted"/>
<dbReference type="InterPro" id="IPR039570">
    <property type="entry name" value="AmiC_PBP1"/>
</dbReference>
<organism evidence="1 2">
    <name type="scientific">Paraburkholderia steynii</name>
    <dbReference type="NCBI Taxonomy" id="1245441"/>
    <lineage>
        <taxon>Bacteria</taxon>
        <taxon>Pseudomonadati</taxon>
        <taxon>Pseudomonadota</taxon>
        <taxon>Betaproteobacteria</taxon>
        <taxon>Burkholderiales</taxon>
        <taxon>Burkholderiaceae</taxon>
        <taxon>Paraburkholderia</taxon>
    </lineage>
</organism>
<dbReference type="SUPFAM" id="SSF53822">
    <property type="entry name" value="Periplasmic binding protein-like I"/>
    <property type="match status" value="1"/>
</dbReference>
<evidence type="ECO:0000313" key="2">
    <source>
        <dbReference type="Proteomes" id="UP000294200"/>
    </source>
</evidence>
<gene>
    <name evidence="1" type="ORF">BZM27_37025</name>
</gene>
<dbReference type="GO" id="GO:0033218">
    <property type="term" value="F:amide binding"/>
    <property type="evidence" value="ECO:0007669"/>
    <property type="project" value="InterPro"/>
</dbReference>
<protein>
    <submittedName>
        <fullName evidence="1">Amino acid ABC transporter substrate-binding protein</fullName>
    </submittedName>
</protein>
<evidence type="ECO:0000313" key="1">
    <source>
        <dbReference type="EMBL" id="TCG04986.1"/>
    </source>
</evidence>
<name>A0A4R0X4C2_9BURK</name>
<comment type="caution">
    <text evidence="1">The sequence shown here is derived from an EMBL/GenBank/DDBJ whole genome shotgun (WGS) entry which is preliminary data.</text>
</comment>